<organism evidence="2">
    <name type="scientific">Cupriavidus necator</name>
    <name type="common">Alcaligenes eutrophus</name>
    <name type="synonym">Ralstonia eutropha</name>
    <dbReference type="NCBI Taxonomy" id="106590"/>
    <lineage>
        <taxon>Bacteria</taxon>
        <taxon>Pseudomonadati</taxon>
        <taxon>Pseudomonadota</taxon>
        <taxon>Betaproteobacteria</taxon>
        <taxon>Burkholderiales</taxon>
        <taxon>Burkholderiaceae</taxon>
        <taxon>Cupriavidus</taxon>
    </lineage>
</organism>
<feature type="region of interest" description="Disordered" evidence="1">
    <location>
        <begin position="1"/>
        <end position="23"/>
    </location>
</feature>
<gene>
    <name evidence="2" type="ORF">CNECB9_2200033</name>
</gene>
<dbReference type="EMBL" id="FMSH01000136">
    <property type="protein sequence ID" value="SCU75076.1"/>
    <property type="molecule type" value="Genomic_DNA"/>
</dbReference>
<accession>A0A1K0JIJ7</accession>
<name>A0A1K0JIJ7_CUPNE</name>
<sequence length="89" mass="10230">MSCTAKNVHRSDSDEVNCINQKKKKVPRKREEIRLRIQVARNLLRQINVEAHCFKYNMTTLLNIHSLGLNNTQHPPVHCKPDATTVGVK</sequence>
<evidence type="ECO:0000313" key="2">
    <source>
        <dbReference type="EMBL" id="SCU75076.1"/>
    </source>
</evidence>
<reference evidence="2" key="1">
    <citation type="submission" date="2016-09" db="EMBL/GenBank/DDBJ databases">
        <authorList>
            <person name="Capua I."/>
            <person name="De Benedictis P."/>
            <person name="Joannis T."/>
            <person name="Lombin L.H."/>
            <person name="Cattoli G."/>
        </authorList>
    </citation>
    <scope>NUCLEOTIDE SEQUENCE</scope>
    <source>
        <strain evidence="2">B9</strain>
    </source>
</reference>
<dbReference type="AlphaFoldDB" id="A0A1K0JIJ7"/>
<protein>
    <submittedName>
        <fullName evidence="2">Uncharacterized protein</fullName>
    </submittedName>
</protein>
<proteinExistence type="predicted"/>
<evidence type="ECO:0000256" key="1">
    <source>
        <dbReference type="SAM" id="MobiDB-lite"/>
    </source>
</evidence>